<accession>A0ABY2J291</accession>
<dbReference type="InterPro" id="IPR052164">
    <property type="entry name" value="Anthracycline_SecMetBiosynth"/>
</dbReference>
<comment type="caution">
    <text evidence="1">The sequence shown here is derived from an EMBL/GenBank/DDBJ whole genome shotgun (WGS) entry which is preliminary data.</text>
</comment>
<gene>
    <name evidence="1" type="ORF">E3T28_11270</name>
</gene>
<organism evidence="1 2">
    <name type="scientific">Cryobacterium sinapicolor</name>
    <dbReference type="NCBI Taxonomy" id="1259236"/>
    <lineage>
        <taxon>Bacteria</taxon>
        <taxon>Bacillati</taxon>
        <taxon>Actinomycetota</taxon>
        <taxon>Actinomycetes</taxon>
        <taxon>Micrococcales</taxon>
        <taxon>Microbacteriaceae</taxon>
        <taxon>Cryobacterium</taxon>
    </lineage>
</organism>
<reference evidence="1 2" key="1">
    <citation type="submission" date="2019-03" db="EMBL/GenBank/DDBJ databases">
        <title>Genomics of glacier-inhabiting Cryobacterium strains.</title>
        <authorList>
            <person name="Liu Q."/>
            <person name="Xin Y.-H."/>
        </authorList>
    </citation>
    <scope>NUCLEOTIDE SEQUENCE [LARGE SCALE GENOMIC DNA]</scope>
    <source>
        <strain evidence="1 2">TMT1-23-1</strain>
    </source>
</reference>
<dbReference type="Gene3D" id="3.10.180.10">
    <property type="entry name" value="2,3-Dihydroxybiphenyl 1,2-Dioxygenase, domain 1"/>
    <property type="match status" value="1"/>
</dbReference>
<dbReference type="PANTHER" id="PTHR33993">
    <property type="entry name" value="GLYOXALASE-RELATED"/>
    <property type="match status" value="1"/>
</dbReference>
<keyword evidence="2" id="KW-1185">Reference proteome</keyword>
<dbReference type="SUPFAM" id="SSF54593">
    <property type="entry name" value="Glyoxalase/Bleomycin resistance protein/Dihydroxybiphenyl dioxygenase"/>
    <property type="match status" value="1"/>
</dbReference>
<name>A0ABY2J291_9MICO</name>
<dbReference type="RefSeq" id="WP_134431071.1">
    <property type="nucleotide sequence ID" value="NZ_SOGQ01000055.1"/>
</dbReference>
<protein>
    <submittedName>
        <fullName evidence="1">VOC family protein</fullName>
    </submittedName>
</protein>
<proteinExistence type="predicted"/>
<evidence type="ECO:0000313" key="1">
    <source>
        <dbReference type="EMBL" id="TFC98178.1"/>
    </source>
</evidence>
<sequence length="127" mass="13222">MIGRVLHAKIPIDDSTRAGAFHREVSGWEGTQWGPSVRRTLSGDEPGPGAEGGVTICSVTPEGVVSYVDDIDEALSRVVEAGGTPVTDRMPIPTRGWMAHLRDSEGDLIGLSQANTAAGMPAALGEA</sequence>
<dbReference type="Proteomes" id="UP000297853">
    <property type="component" value="Unassembled WGS sequence"/>
</dbReference>
<dbReference type="InterPro" id="IPR029068">
    <property type="entry name" value="Glyas_Bleomycin-R_OHBP_Dase"/>
</dbReference>
<dbReference type="EMBL" id="SOGQ01000055">
    <property type="protein sequence ID" value="TFC98178.1"/>
    <property type="molecule type" value="Genomic_DNA"/>
</dbReference>
<evidence type="ECO:0000313" key="2">
    <source>
        <dbReference type="Proteomes" id="UP000297853"/>
    </source>
</evidence>